<dbReference type="OrthoDB" id="9028214at2"/>
<keyword evidence="6" id="KW-1185">Reference proteome</keyword>
<sequence>MSEVADWLSYTSPISRKNAAEAVFEDIRSAITSGRLAVGTRLPAEAQLATRYGVSRPIIREALRSLQTLGLTQTRTGSGTYVVTSMPGPELRYGGYSARDLIEARPFIEVPAAGWAALRRTEQQLARLFELCDEMDREEDPLKWVNLDSEFHSTIAESSGNAVFAKIVADARDALMRQSELVNMMAQRRVASNVEHRRIVEAIAAGSEEEAIAAMEAHLGQVKQVVTTIIGEGQPPH</sequence>
<dbReference type="AlphaFoldDB" id="A0A1C3TZT2"/>
<dbReference type="Pfam" id="PF07729">
    <property type="entry name" value="FCD"/>
    <property type="match status" value="1"/>
</dbReference>
<evidence type="ECO:0000313" key="5">
    <source>
        <dbReference type="EMBL" id="SCB08750.1"/>
    </source>
</evidence>
<dbReference type="InterPro" id="IPR036388">
    <property type="entry name" value="WH-like_DNA-bd_sf"/>
</dbReference>
<dbReference type="SMART" id="SM00895">
    <property type="entry name" value="FCD"/>
    <property type="match status" value="1"/>
</dbReference>
<dbReference type="PANTHER" id="PTHR43537:SF24">
    <property type="entry name" value="GLUCONATE OPERON TRANSCRIPTIONAL REPRESSOR"/>
    <property type="match status" value="1"/>
</dbReference>
<evidence type="ECO:0000256" key="3">
    <source>
        <dbReference type="ARBA" id="ARBA00023163"/>
    </source>
</evidence>
<feature type="domain" description="HTH gntR-type" evidence="4">
    <location>
        <begin position="17"/>
        <end position="85"/>
    </location>
</feature>
<dbReference type="Proteomes" id="UP000199101">
    <property type="component" value="Unassembled WGS sequence"/>
</dbReference>
<dbReference type="GO" id="GO:0003677">
    <property type="term" value="F:DNA binding"/>
    <property type="evidence" value="ECO:0007669"/>
    <property type="project" value="UniProtKB-KW"/>
</dbReference>
<dbReference type="STRING" id="410764.GA0061103_1271"/>
<dbReference type="CDD" id="cd07377">
    <property type="entry name" value="WHTH_GntR"/>
    <property type="match status" value="1"/>
</dbReference>
<dbReference type="Gene3D" id="1.20.120.530">
    <property type="entry name" value="GntR ligand-binding domain-like"/>
    <property type="match status" value="1"/>
</dbReference>
<evidence type="ECO:0000313" key="6">
    <source>
        <dbReference type="Proteomes" id="UP000199101"/>
    </source>
</evidence>
<accession>A0A1C3TZT2</accession>
<keyword evidence="3" id="KW-0804">Transcription</keyword>
<gene>
    <name evidence="5" type="ORF">GA0061103_1271</name>
</gene>
<evidence type="ECO:0000259" key="4">
    <source>
        <dbReference type="PROSITE" id="PS50949"/>
    </source>
</evidence>
<keyword evidence="1" id="KW-0805">Transcription regulation</keyword>
<dbReference type="InterPro" id="IPR036390">
    <property type="entry name" value="WH_DNA-bd_sf"/>
</dbReference>
<dbReference type="InterPro" id="IPR008920">
    <property type="entry name" value="TF_FadR/GntR_C"/>
</dbReference>
<dbReference type="InterPro" id="IPR011711">
    <property type="entry name" value="GntR_C"/>
</dbReference>
<dbReference type="PANTHER" id="PTHR43537">
    <property type="entry name" value="TRANSCRIPTIONAL REGULATOR, GNTR FAMILY"/>
    <property type="match status" value="1"/>
</dbReference>
<dbReference type="PROSITE" id="PS50949">
    <property type="entry name" value="HTH_GNTR"/>
    <property type="match status" value="1"/>
</dbReference>
<dbReference type="Pfam" id="PF00392">
    <property type="entry name" value="GntR"/>
    <property type="match status" value="1"/>
</dbReference>
<protein>
    <submittedName>
        <fullName evidence="5">DNA-binding transcriptional regulator, FadR family</fullName>
    </submittedName>
</protein>
<organism evidence="5 6">
    <name type="scientific">Rhizobium multihospitium</name>
    <dbReference type="NCBI Taxonomy" id="410764"/>
    <lineage>
        <taxon>Bacteria</taxon>
        <taxon>Pseudomonadati</taxon>
        <taxon>Pseudomonadota</taxon>
        <taxon>Alphaproteobacteria</taxon>
        <taxon>Hyphomicrobiales</taxon>
        <taxon>Rhizobiaceae</taxon>
        <taxon>Rhizobium/Agrobacterium group</taxon>
        <taxon>Rhizobium</taxon>
    </lineage>
</organism>
<dbReference type="SMART" id="SM00345">
    <property type="entry name" value="HTH_GNTR"/>
    <property type="match status" value="1"/>
</dbReference>
<keyword evidence="2 5" id="KW-0238">DNA-binding</keyword>
<proteinExistence type="predicted"/>
<dbReference type="SUPFAM" id="SSF46785">
    <property type="entry name" value="Winged helix' DNA-binding domain"/>
    <property type="match status" value="1"/>
</dbReference>
<evidence type="ECO:0000256" key="1">
    <source>
        <dbReference type="ARBA" id="ARBA00023015"/>
    </source>
</evidence>
<dbReference type="RefSeq" id="WP_092706319.1">
    <property type="nucleotide sequence ID" value="NZ_FMAG01000001.1"/>
</dbReference>
<dbReference type="EMBL" id="FMAG01000001">
    <property type="protein sequence ID" value="SCB08750.1"/>
    <property type="molecule type" value="Genomic_DNA"/>
</dbReference>
<reference evidence="6" key="1">
    <citation type="submission" date="2016-08" db="EMBL/GenBank/DDBJ databases">
        <authorList>
            <person name="Varghese N."/>
            <person name="Submissions Spin"/>
        </authorList>
    </citation>
    <scope>NUCLEOTIDE SEQUENCE [LARGE SCALE GENOMIC DNA]</scope>
    <source>
        <strain evidence="6">HAMBI 2975</strain>
    </source>
</reference>
<dbReference type="PRINTS" id="PR00035">
    <property type="entry name" value="HTHGNTR"/>
</dbReference>
<evidence type="ECO:0000256" key="2">
    <source>
        <dbReference type="ARBA" id="ARBA00023125"/>
    </source>
</evidence>
<dbReference type="Gene3D" id="1.10.10.10">
    <property type="entry name" value="Winged helix-like DNA-binding domain superfamily/Winged helix DNA-binding domain"/>
    <property type="match status" value="1"/>
</dbReference>
<dbReference type="SUPFAM" id="SSF48008">
    <property type="entry name" value="GntR ligand-binding domain-like"/>
    <property type="match status" value="1"/>
</dbReference>
<name>A0A1C3TZT2_9HYPH</name>
<dbReference type="InterPro" id="IPR000524">
    <property type="entry name" value="Tscrpt_reg_HTH_GntR"/>
</dbReference>
<dbReference type="GO" id="GO:0003700">
    <property type="term" value="F:DNA-binding transcription factor activity"/>
    <property type="evidence" value="ECO:0007669"/>
    <property type="project" value="InterPro"/>
</dbReference>